<gene>
    <name evidence="2" type="ORF">FHS83_000043</name>
</gene>
<organism evidence="2 3">
    <name type="scientific">Rhizomicrobium palustre</name>
    <dbReference type="NCBI Taxonomy" id="189966"/>
    <lineage>
        <taxon>Bacteria</taxon>
        <taxon>Pseudomonadati</taxon>
        <taxon>Pseudomonadota</taxon>
        <taxon>Alphaproteobacteria</taxon>
        <taxon>Micropepsales</taxon>
        <taxon>Micropepsaceae</taxon>
        <taxon>Rhizomicrobium</taxon>
    </lineage>
</organism>
<protein>
    <submittedName>
        <fullName evidence="2">Uncharacterized protein</fullName>
    </submittedName>
</protein>
<dbReference type="EMBL" id="JAASRM010000001">
    <property type="protein sequence ID" value="NIK86725.1"/>
    <property type="molecule type" value="Genomic_DNA"/>
</dbReference>
<proteinExistence type="predicted"/>
<dbReference type="RefSeq" id="WP_167079706.1">
    <property type="nucleotide sequence ID" value="NZ_BAAADC010000001.1"/>
</dbReference>
<comment type="caution">
    <text evidence="2">The sequence shown here is derived from an EMBL/GenBank/DDBJ whole genome shotgun (WGS) entry which is preliminary data.</text>
</comment>
<feature type="chain" id="PRO_5032604631" evidence="1">
    <location>
        <begin position="19"/>
        <end position="663"/>
    </location>
</feature>
<evidence type="ECO:0000313" key="2">
    <source>
        <dbReference type="EMBL" id="NIK86725.1"/>
    </source>
</evidence>
<reference evidence="2 3" key="1">
    <citation type="submission" date="2020-03" db="EMBL/GenBank/DDBJ databases">
        <title>Genomic Encyclopedia of Type Strains, Phase IV (KMG-IV): sequencing the most valuable type-strain genomes for metagenomic binning, comparative biology and taxonomic classification.</title>
        <authorList>
            <person name="Goeker M."/>
        </authorList>
    </citation>
    <scope>NUCLEOTIDE SEQUENCE [LARGE SCALE GENOMIC DNA]</scope>
    <source>
        <strain evidence="2 3">DSM 19867</strain>
    </source>
</reference>
<name>A0A846MU22_9PROT</name>
<keyword evidence="3" id="KW-1185">Reference proteome</keyword>
<keyword evidence="1" id="KW-0732">Signal</keyword>
<evidence type="ECO:0000313" key="3">
    <source>
        <dbReference type="Proteomes" id="UP000570514"/>
    </source>
</evidence>
<dbReference type="Proteomes" id="UP000570514">
    <property type="component" value="Unassembled WGS sequence"/>
</dbReference>
<feature type="signal peptide" evidence="1">
    <location>
        <begin position="1"/>
        <end position="18"/>
    </location>
</feature>
<dbReference type="AlphaFoldDB" id="A0A846MU22"/>
<sequence>MKRNLAAAFLFLCGSSYAADLSLEAVGPAGNAVPITFGMVFAPGEIKGALTARDKNGAVLPLQVDAKARNKDGSLRHAIITTTVARARDGQAINFILAPGAVPQGAPVTRAALPGNFDAVVNLDLGTTRLSASARALLAQTKAETWLEGPLVSEWWVSGPLRDASGRADVHLTARFGLRSYGPGKPLRVEVVVENGWTYVPAPRSVAYAAAIMLGGKQVFSQERIVQQSHTRWRQVFWWDESAESYIRPPLEQLKRARAIPNYAAGIDAPADAMMRFYRAANRGPMGTGVIYPAMPVTGQRQDIGPLPGWTVSYLVGGSAAARELTLSAGDLSGSFPSHYRNEKTGRPTTSEDYPKISTHYNFVGRGPTNLPLPDLAGLAKPYTAEPAHEPSLAFVPYLLTGERYYLEELQFWSQWNSWGTAPEYHGFEKGLIGWDQIRGQGWSLRTMAQAAYITPDGDPIKPVLLRQMKANAAFYDNAYSNNRAANIFHTALRDSDTADSVAPWMDDYLSWAASYAVQLGFDEFTPFARWKAVFPVQRMINSDYCAVMATKYYMLVKDSPRHFIDSWAKLYVANLPKEYRSGPPIACGSPDMTKAFKLNRDGEMMGDSSSPNGYPAQLQPALAAAVDLNAPGAREAWAKFQARPVQPRGGVDPKWNILPWSP</sequence>
<evidence type="ECO:0000256" key="1">
    <source>
        <dbReference type="SAM" id="SignalP"/>
    </source>
</evidence>
<accession>A0A846MU22</accession>